<gene>
    <name evidence="2" type="ORF">NEOLEDRAFT_1129068</name>
</gene>
<keyword evidence="3" id="KW-1185">Reference proteome</keyword>
<protein>
    <submittedName>
        <fullName evidence="2">Uncharacterized protein</fullName>
    </submittedName>
</protein>
<dbReference type="AlphaFoldDB" id="A0A165UX53"/>
<evidence type="ECO:0000313" key="3">
    <source>
        <dbReference type="Proteomes" id="UP000076761"/>
    </source>
</evidence>
<evidence type="ECO:0000256" key="1">
    <source>
        <dbReference type="SAM" id="MobiDB-lite"/>
    </source>
</evidence>
<feature type="region of interest" description="Disordered" evidence="1">
    <location>
        <begin position="43"/>
        <end position="65"/>
    </location>
</feature>
<organism evidence="2 3">
    <name type="scientific">Neolentinus lepideus HHB14362 ss-1</name>
    <dbReference type="NCBI Taxonomy" id="1314782"/>
    <lineage>
        <taxon>Eukaryota</taxon>
        <taxon>Fungi</taxon>
        <taxon>Dikarya</taxon>
        <taxon>Basidiomycota</taxon>
        <taxon>Agaricomycotina</taxon>
        <taxon>Agaricomycetes</taxon>
        <taxon>Gloeophyllales</taxon>
        <taxon>Gloeophyllaceae</taxon>
        <taxon>Neolentinus</taxon>
    </lineage>
</organism>
<evidence type="ECO:0000313" key="2">
    <source>
        <dbReference type="EMBL" id="KZT28828.1"/>
    </source>
</evidence>
<dbReference type="InParanoid" id="A0A165UX53"/>
<reference evidence="2 3" key="1">
    <citation type="journal article" date="2016" name="Mol. Biol. Evol.">
        <title>Comparative Genomics of Early-Diverging Mushroom-Forming Fungi Provides Insights into the Origins of Lignocellulose Decay Capabilities.</title>
        <authorList>
            <person name="Nagy L.G."/>
            <person name="Riley R."/>
            <person name="Tritt A."/>
            <person name="Adam C."/>
            <person name="Daum C."/>
            <person name="Floudas D."/>
            <person name="Sun H."/>
            <person name="Yadav J.S."/>
            <person name="Pangilinan J."/>
            <person name="Larsson K.H."/>
            <person name="Matsuura K."/>
            <person name="Barry K."/>
            <person name="Labutti K."/>
            <person name="Kuo R."/>
            <person name="Ohm R.A."/>
            <person name="Bhattacharya S.S."/>
            <person name="Shirouzu T."/>
            <person name="Yoshinaga Y."/>
            <person name="Martin F.M."/>
            <person name="Grigoriev I.V."/>
            <person name="Hibbett D.S."/>
        </authorList>
    </citation>
    <scope>NUCLEOTIDE SEQUENCE [LARGE SCALE GENOMIC DNA]</scope>
    <source>
        <strain evidence="2 3">HHB14362 ss-1</strain>
    </source>
</reference>
<accession>A0A165UX53</accession>
<sequence>MPKSHSTTSFWNPPSFAVFVCLKQISRRDEDFVVDHLVPEIRGTPPTEQWRLPSLADASSSNTSI</sequence>
<dbReference type="EMBL" id="KV425556">
    <property type="protein sequence ID" value="KZT28828.1"/>
    <property type="molecule type" value="Genomic_DNA"/>
</dbReference>
<proteinExistence type="predicted"/>
<dbReference type="Proteomes" id="UP000076761">
    <property type="component" value="Unassembled WGS sequence"/>
</dbReference>
<name>A0A165UX53_9AGAM</name>
<dbReference type="OrthoDB" id="2250022at2759"/>